<evidence type="ECO:0000256" key="11">
    <source>
        <dbReference type="SAM" id="Phobius"/>
    </source>
</evidence>
<dbReference type="Pfam" id="PF08521">
    <property type="entry name" value="2CSK_N"/>
    <property type="match status" value="1"/>
</dbReference>
<dbReference type="InterPro" id="IPR013727">
    <property type="entry name" value="2CSK_N"/>
</dbReference>
<feature type="domain" description="Histidine kinase" evidence="12">
    <location>
        <begin position="249"/>
        <end position="467"/>
    </location>
</feature>
<sequence length="472" mass="52287">MKWKFADLRSSLTSRLLVGLIMPTAALALLLGVGGAFTIQNIVESVNDRLLSAAGQAIADTVALEDGEVTLDLPVAAFGMLENEERDNVYYSVRRGKDLITGYKDLPVIDWQPTINSETRYMYSSYRGHSVRIVAISRRVPRVAEPVIVQIAETLTARTSLRNQMLIALILLELLLITILVFLLPVAVKWGLAPLSRIQKTINSRAPTDFTPIGEYGVPIEMRNFITAFNGLITRLQDAVQGIRRFTADASHQMRTPLSVLRAHLEVIRREGLESAAGRESFADVEAATVKLQRLLTQLLALARAEGAKERITSFMEPVDLVGLLREIAETYVPAALKENVELQFESPVHQLQVSSVEVFARELLANLVDNAIRYNNGNGFVWLSIRLEEKEAIIRVEDNGPGIPAEARVDIFKRFRRVPRDQQAEGSGLGLAIVETLAEAIGVKVRVTDRVPAPGLCVDVHFPIMLKKPLM</sequence>
<dbReference type="PROSITE" id="PS50109">
    <property type="entry name" value="HIS_KIN"/>
    <property type="match status" value="1"/>
</dbReference>
<dbReference type="InterPro" id="IPR005467">
    <property type="entry name" value="His_kinase_dom"/>
</dbReference>
<dbReference type="SMART" id="SM00387">
    <property type="entry name" value="HATPase_c"/>
    <property type="match status" value="1"/>
</dbReference>
<dbReference type="CDD" id="cd00082">
    <property type="entry name" value="HisKA"/>
    <property type="match status" value="1"/>
</dbReference>
<comment type="catalytic activity">
    <reaction evidence="1">
        <text>ATP + protein L-histidine = ADP + protein N-phospho-L-histidine.</text>
        <dbReference type="EC" id="2.7.13.3"/>
    </reaction>
</comment>
<keyword evidence="4" id="KW-0597">Phosphoprotein</keyword>
<dbReference type="InterPro" id="IPR036890">
    <property type="entry name" value="HATPase_C_sf"/>
</dbReference>
<gene>
    <name evidence="14" type="ORF">ACFOKA_14990</name>
</gene>
<evidence type="ECO:0000256" key="9">
    <source>
        <dbReference type="ARBA" id="ARBA00023012"/>
    </source>
</evidence>
<dbReference type="SMART" id="SM00388">
    <property type="entry name" value="HisKA"/>
    <property type="match status" value="1"/>
</dbReference>
<name>A0ABV7D8P3_9PROT</name>
<proteinExistence type="predicted"/>
<evidence type="ECO:0000256" key="2">
    <source>
        <dbReference type="ARBA" id="ARBA00004141"/>
    </source>
</evidence>
<accession>A0ABV7D8P3</accession>
<evidence type="ECO:0000256" key="5">
    <source>
        <dbReference type="ARBA" id="ARBA00022679"/>
    </source>
</evidence>
<dbReference type="Gene3D" id="3.30.565.10">
    <property type="entry name" value="Histidine kinase-like ATPase, C-terminal domain"/>
    <property type="match status" value="1"/>
</dbReference>
<dbReference type="InterPro" id="IPR036097">
    <property type="entry name" value="HisK_dim/P_sf"/>
</dbReference>
<evidence type="ECO:0000256" key="3">
    <source>
        <dbReference type="ARBA" id="ARBA00012438"/>
    </source>
</evidence>
<evidence type="ECO:0000256" key="10">
    <source>
        <dbReference type="ARBA" id="ARBA00023136"/>
    </source>
</evidence>
<keyword evidence="10 11" id="KW-0472">Membrane</keyword>
<dbReference type="SUPFAM" id="SSF47384">
    <property type="entry name" value="Homodimeric domain of signal transducing histidine kinase"/>
    <property type="match status" value="1"/>
</dbReference>
<dbReference type="InterPro" id="IPR050428">
    <property type="entry name" value="TCS_sensor_his_kinase"/>
</dbReference>
<dbReference type="Proteomes" id="UP001595444">
    <property type="component" value="Unassembled WGS sequence"/>
</dbReference>
<dbReference type="Pfam" id="PF00512">
    <property type="entry name" value="HisKA"/>
    <property type="match status" value="1"/>
</dbReference>
<dbReference type="PROSITE" id="PS50885">
    <property type="entry name" value="HAMP"/>
    <property type="match status" value="1"/>
</dbReference>
<dbReference type="InterPro" id="IPR004358">
    <property type="entry name" value="Sig_transdc_His_kin-like_C"/>
</dbReference>
<dbReference type="InterPro" id="IPR003661">
    <property type="entry name" value="HisK_dim/P_dom"/>
</dbReference>
<keyword evidence="8 11" id="KW-1133">Transmembrane helix</keyword>
<dbReference type="RefSeq" id="WP_194212919.1">
    <property type="nucleotide sequence ID" value="NZ_CP061205.1"/>
</dbReference>
<dbReference type="GO" id="GO:0004673">
    <property type="term" value="F:protein histidine kinase activity"/>
    <property type="evidence" value="ECO:0007669"/>
    <property type="project" value="UniProtKB-EC"/>
</dbReference>
<dbReference type="Pfam" id="PF02518">
    <property type="entry name" value="HATPase_c"/>
    <property type="match status" value="1"/>
</dbReference>
<comment type="subcellular location">
    <subcellularLocation>
        <location evidence="2">Membrane</location>
        <topology evidence="2">Multi-pass membrane protein</topology>
    </subcellularLocation>
</comment>
<evidence type="ECO:0000256" key="6">
    <source>
        <dbReference type="ARBA" id="ARBA00022692"/>
    </source>
</evidence>
<evidence type="ECO:0000256" key="7">
    <source>
        <dbReference type="ARBA" id="ARBA00022777"/>
    </source>
</evidence>
<dbReference type="Gene3D" id="1.10.287.130">
    <property type="match status" value="1"/>
</dbReference>
<organism evidence="14 15">
    <name type="scientific">Kordiimonas pumila</name>
    <dbReference type="NCBI Taxonomy" id="2161677"/>
    <lineage>
        <taxon>Bacteria</taxon>
        <taxon>Pseudomonadati</taxon>
        <taxon>Pseudomonadota</taxon>
        <taxon>Alphaproteobacteria</taxon>
        <taxon>Kordiimonadales</taxon>
        <taxon>Kordiimonadaceae</taxon>
        <taxon>Kordiimonas</taxon>
    </lineage>
</organism>
<evidence type="ECO:0000259" key="12">
    <source>
        <dbReference type="PROSITE" id="PS50109"/>
    </source>
</evidence>
<protein>
    <recommendedName>
        <fullName evidence="3">histidine kinase</fullName>
        <ecNumber evidence="3">2.7.13.3</ecNumber>
    </recommendedName>
</protein>
<dbReference type="PANTHER" id="PTHR45436:SF15">
    <property type="entry name" value="SENSOR HISTIDINE KINASE CUSS"/>
    <property type="match status" value="1"/>
</dbReference>
<feature type="transmembrane region" description="Helical" evidence="11">
    <location>
        <begin position="165"/>
        <end position="188"/>
    </location>
</feature>
<evidence type="ECO:0000259" key="13">
    <source>
        <dbReference type="PROSITE" id="PS50885"/>
    </source>
</evidence>
<dbReference type="PANTHER" id="PTHR45436">
    <property type="entry name" value="SENSOR HISTIDINE KINASE YKOH"/>
    <property type="match status" value="1"/>
</dbReference>
<comment type="caution">
    <text evidence="14">The sequence shown here is derived from an EMBL/GenBank/DDBJ whole genome shotgun (WGS) entry which is preliminary data.</text>
</comment>
<reference evidence="15" key="1">
    <citation type="journal article" date="2019" name="Int. J. Syst. Evol. Microbiol.">
        <title>The Global Catalogue of Microorganisms (GCM) 10K type strain sequencing project: providing services to taxonomists for standard genome sequencing and annotation.</title>
        <authorList>
            <consortium name="The Broad Institute Genomics Platform"/>
            <consortium name="The Broad Institute Genome Sequencing Center for Infectious Disease"/>
            <person name="Wu L."/>
            <person name="Ma J."/>
        </authorList>
    </citation>
    <scope>NUCLEOTIDE SEQUENCE [LARGE SCALE GENOMIC DNA]</scope>
    <source>
        <strain evidence="15">KCTC 62164</strain>
    </source>
</reference>
<keyword evidence="7 14" id="KW-0418">Kinase</keyword>
<feature type="domain" description="HAMP" evidence="13">
    <location>
        <begin position="189"/>
        <end position="241"/>
    </location>
</feature>
<evidence type="ECO:0000313" key="14">
    <source>
        <dbReference type="EMBL" id="MFC3053216.1"/>
    </source>
</evidence>
<keyword evidence="5 14" id="KW-0808">Transferase</keyword>
<dbReference type="SUPFAM" id="SSF55874">
    <property type="entry name" value="ATPase domain of HSP90 chaperone/DNA topoisomerase II/histidine kinase"/>
    <property type="match status" value="1"/>
</dbReference>
<keyword evidence="6 11" id="KW-0812">Transmembrane</keyword>
<dbReference type="PRINTS" id="PR00344">
    <property type="entry name" value="BCTRLSENSOR"/>
</dbReference>
<dbReference type="InterPro" id="IPR003660">
    <property type="entry name" value="HAMP_dom"/>
</dbReference>
<dbReference type="EC" id="2.7.13.3" evidence="3"/>
<keyword evidence="9" id="KW-0902">Two-component regulatory system</keyword>
<evidence type="ECO:0000256" key="1">
    <source>
        <dbReference type="ARBA" id="ARBA00000085"/>
    </source>
</evidence>
<dbReference type="EMBL" id="JBHRSL010000012">
    <property type="protein sequence ID" value="MFC3053216.1"/>
    <property type="molecule type" value="Genomic_DNA"/>
</dbReference>
<evidence type="ECO:0000256" key="8">
    <source>
        <dbReference type="ARBA" id="ARBA00022989"/>
    </source>
</evidence>
<evidence type="ECO:0000256" key="4">
    <source>
        <dbReference type="ARBA" id="ARBA00022553"/>
    </source>
</evidence>
<evidence type="ECO:0000313" key="15">
    <source>
        <dbReference type="Proteomes" id="UP001595444"/>
    </source>
</evidence>
<keyword evidence="15" id="KW-1185">Reference proteome</keyword>
<dbReference type="InterPro" id="IPR003594">
    <property type="entry name" value="HATPase_dom"/>
</dbReference>
<dbReference type="CDD" id="cd00075">
    <property type="entry name" value="HATPase"/>
    <property type="match status" value="1"/>
</dbReference>